<organism evidence="2 3">
    <name type="scientific">Truepera radiovictrix (strain DSM 17093 / CIP 108686 / LMG 22925 / RQ-24)</name>
    <dbReference type="NCBI Taxonomy" id="649638"/>
    <lineage>
        <taxon>Bacteria</taxon>
        <taxon>Thermotogati</taxon>
        <taxon>Deinococcota</taxon>
        <taxon>Deinococci</taxon>
        <taxon>Trueperales</taxon>
        <taxon>Trueperaceae</taxon>
        <taxon>Truepera</taxon>
    </lineage>
</organism>
<evidence type="ECO:0000313" key="2">
    <source>
        <dbReference type="EMBL" id="ADI13232.1"/>
    </source>
</evidence>
<dbReference type="HOGENOM" id="CLU_160437_1_0_0"/>
<reference evidence="3" key="1">
    <citation type="submission" date="2010-05" db="EMBL/GenBank/DDBJ databases">
        <title>The complete genome of Truepera radiovictris DSM 17093.</title>
        <authorList>
            <consortium name="US DOE Joint Genome Institute (JGI-PGF)"/>
            <person name="Lucas S."/>
            <person name="Copeland A."/>
            <person name="Lapidus A."/>
            <person name="Glavina del Rio T."/>
            <person name="Dalin E."/>
            <person name="Tice H."/>
            <person name="Bruce D."/>
            <person name="Goodwin L."/>
            <person name="Pitluck S."/>
            <person name="Kyrpides N."/>
            <person name="Mavromatis K."/>
            <person name="Ovchinnikova G."/>
            <person name="Munk A.C."/>
            <person name="Detter J.C."/>
            <person name="Han C."/>
            <person name="Tapia R."/>
            <person name="Land M."/>
            <person name="Hauser L."/>
            <person name="Markowitz V."/>
            <person name="Cheng J.-F."/>
            <person name="Hugenholtz P."/>
            <person name="Woyke T."/>
            <person name="Wu D."/>
            <person name="Tindall B."/>
            <person name="Pomrenke H.G."/>
            <person name="Brambilla E."/>
            <person name="Klenk H.-P."/>
            <person name="Eisen J.A."/>
        </authorList>
    </citation>
    <scope>NUCLEOTIDE SEQUENCE [LARGE SCALE GENOMIC DNA]</scope>
    <source>
        <strain evidence="3">DSM 17093 / CIP 108686 / LMG 22925 / RQ-24</strain>
    </source>
</reference>
<dbReference type="AlphaFoldDB" id="D7CXA8"/>
<dbReference type="RefSeq" id="WP_013176612.1">
    <property type="nucleotide sequence ID" value="NC_014221.1"/>
</dbReference>
<dbReference type="EMBL" id="CP002049">
    <property type="protein sequence ID" value="ADI13232.1"/>
    <property type="molecule type" value="Genomic_DNA"/>
</dbReference>
<name>D7CXA8_TRURR</name>
<sequence>MGREVRRFKSEERKSRGEVSAFLRQLADKLDEGRITLRSGGEEVVLEPPQQLTLELQVEDEEKGARGVEHSLEVELAWFDGDEGGAVELS</sequence>
<dbReference type="NCBIfam" id="TIGR04354">
    <property type="entry name" value="amphi-Trp"/>
    <property type="match status" value="1"/>
</dbReference>
<evidence type="ECO:0000259" key="1">
    <source>
        <dbReference type="Pfam" id="PF20068"/>
    </source>
</evidence>
<dbReference type="eggNOG" id="ENOG503312U">
    <property type="taxonomic scope" value="Bacteria"/>
</dbReference>
<feature type="domain" description="Amphi-Trp" evidence="1">
    <location>
        <begin position="1"/>
        <end position="86"/>
    </location>
</feature>
<dbReference type="KEGG" id="tra:Trad_0089"/>
<evidence type="ECO:0000313" key="3">
    <source>
        <dbReference type="Proteomes" id="UP000000379"/>
    </source>
</evidence>
<reference evidence="2 3" key="2">
    <citation type="journal article" date="2011" name="Stand. Genomic Sci.">
        <title>Complete genome sequence of Truepera radiovictrix type strain (RQ-24).</title>
        <authorList>
            <person name="Ivanova N."/>
            <person name="Rohde C."/>
            <person name="Munk C."/>
            <person name="Nolan M."/>
            <person name="Lucas S."/>
            <person name="Del Rio T.G."/>
            <person name="Tice H."/>
            <person name="Deshpande S."/>
            <person name="Cheng J.F."/>
            <person name="Tapia R."/>
            <person name="Han C."/>
            <person name="Goodwin L."/>
            <person name="Pitluck S."/>
            <person name="Liolios K."/>
            <person name="Mavromatis K."/>
            <person name="Mikhailova N."/>
            <person name="Pati A."/>
            <person name="Chen A."/>
            <person name="Palaniappan K."/>
            <person name="Land M."/>
            <person name="Hauser L."/>
            <person name="Chang Y.J."/>
            <person name="Jeffries C.D."/>
            <person name="Brambilla E."/>
            <person name="Rohde M."/>
            <person name="Goker M."/>
            <person name="Tindall B.J."/>
            <person name="Woyke T."/>
            <person name="Bristow J."/>
            <person name="Eisen J.A."/>
            <person name="Markowitz V."/>
            <person name="Hugenholtz P."/>
            <person name="Kyrpides N.C."/>
            <person name="Klenk H.P."/>
            <person name="Lapidus A."/>
        </authorList>
    </citation>
    <scope>NUCLEOTIDE SEQUENCE [LARGE SCALE GENOMIC DNA]</scope>
    <source>
        <strain evidence="3">DSM 17093 / CIP 108686 / LMG 22925 / RQ-24</strain>
    </source>
</reference>
<dbReference type="OrthoDB" id="5471810at2"/>
<dbReference type="Proteomes" id="UP000000379">
    <property type="component" value="Chromosome"/>
</dbReference>
<accession>D7CXA8</accession>
<dbReference type="Pfam" id="PF20068">
    <property type="entry name" value="Amphi-Trp"/>
    <property type="match status" value="1"/>
</dbReference>
<protein>
    <recommendedName>
        <fullName evidence="1">Amphi-Trp domain-containing protein</fullName>
    </recommendedName>
</protein>
<gene>
    <name evidence="2" type="ordered locus">Trad_0089</name>
</gene>
<proteinExistence type="predicted"/>
<dbReference type="InterPro" id="IPR027598">
    <property type="entry name" value="Amphi-Trp_dom"/>
</dbReference>
<keyword evidence="3" id="KW-1185">Reference proteome</keyword>